<sequence length="211" mass="23834">MEQLARTLSLPRSRVYYLTAKEMHFKIMVTLRASSVERWIHGVKRDFLDAAPIKLLVGLDCEFSDHREVVSSFVPATACCVDAFPPSWWPSGRPYWPCSLGDRPCFLSRFVLFRPGPYFRSHLIRECGLGRRLFFQSGRGMARREVMEGRIWGRVVVAVGRMFVETGSASSGQSLTRGEIFQPVSLVPFCGFNLGFVRVVSGMTYGVVLLV</sequence>
<comment type="caution">
    <text evidence="1">The sequence shown here is derived from an EMBL/GenBank/DDBJ whole genome shotgun (WGS) entry which is preliminary data.</text>
</comment>
<dbReference type="EMBL" id="JAUUTY010000003">
    <property type="protein sequence ID" value="KAK1668668.1"/>
    <property type="molecule type" value="Genomic_DNA"/>
</dbReference>
<evidence type="ECO:0000313" key="2">
    <source>
        <dbReference type="Proteomes" id="UP001231189"/>
    </source>
</evidence>
<evidence type="ECO:0000313" key="1">
    <source>
        <dbReference type="EMBL" id="KAK1668668.1"/>
    </source>
</evidence>
<organism evidence="1 2">
    <name type="scientific">Lolium multiflorum</name>
    <name type="common">Italian ryegrass</name>
    <name type="synonym">Lolium perenne subsp. multiflorum</name>
    <dbReference type="NCBI Taxonomy" id="4521"/>
    <lineage>
        <taxon>Eukaryota</taxon>
        <taxon>Viridiplantae</taxon>
        <taxon>Streptophyta</taxon>
        <taxon>Embryophyta</taxon>
        <taxon>Tracheophyta</taxon>
        <taxon>Spermatophyta</taxon>
        <taxon>Magnoliopsida</taxon>
        <taxon>Liliopsida</taxon>
        <taxon>Poales</taxon>
        <taxon>Poaceae</taxon>
        <taxon>BOP clade</taxon>
        <taxon>Pooideae</taxon>
        <taxon>Poodae</taxon>
        <taxon>Poeae</taxon>
        <taxon>Poeae Chloroplast Group 2 (Poeae type)</taxon>
        <taxon>Loliodinae</taxon>
        <taxon>Loliinae</taxon>
        <taxon>Lolium</taxon>
    </lineage>
</organism>
<name>A0AAD8T2F9_LOLMU</name>
<protein>
    <submittedName>
        <fullName evidence="1">Uncharacterized protein</fullName>
    </submittedName>
</protein>
<gene>
    <name evidence="1" type="ORF">QYE76_056827</name>
</gene>
<proteinExistence type="predicted"/>
<dbReference type="AlphaFoldDB" id="A0AAD8T2F9"/>
<dbReference type="Proteomes" id="UP001231189">
    <property type="component" value="Unassembled WGS sequence"/>
</dbReference>
<keyword evidence="2" id="KW-1185">Reference proteome</keyword>
<reference evidence="1" key="1">
    <citation type="submission" date="2023-07" db="EMBL/GenBank/DDBJ databases">
        <title>A chromosome-level genome assembly of Lolium multiflorum.</title>
        <authorList>
            <person name="Chen Y."/>
            <person name="Copetti D."/>
            <person name="Kolliker R."/>
            <person name="Studer B."/>
        </authorList>
    </citation>
    <scope>NUCLEOTIDE SEQUENCE</scope>
    <source>
        <strain evidence="1">02402/16</strain>
        <tissue evidence="1">Leaf</tissue>
    </source>
</reference>
<accession>A0AAD8T2F9</accession>